<name>A0A843UGJ9_COLES</name>
<dbReference type="AlphaFoldDB" id="A0A843UGJ9"/>
<gene>
    <name evidence="1" type="ORF">Taro_015130</name>
</gene>
<dbReference type="Proteomes" id="UP000652761">
    <property type="component" value="Unassembled WGS sequence"/>
</dbReference>
<comment type="caution">
    <text evidence="1">The sequence shown here is derived from an EMBL/GenBank/DDBJ whole genome shotgun (WGS) entry which is preliminary data.</text>
</comment>
<proteinExistence type="predicted"/>
<sequence length="170" mass="18574">MKLWRWRRGCGDEQMSKAAKVQGSWRRLELGIPVELAGDGGHLRWLLVCEGGPTVRWRWKLGRQGWKRLGKVAKVLRSWAREAGAGCGAHAGAGCCVLGTMLRWQGDPGQMAVRSRVAEVASGWCVYAAGREPGSWKAAKSGARPCDEGGVMEAVWSRIRRWEDGTGAAS</sequence>
<organism evidence="1 2">
    <name type="scientific">Colocasia esculenta</name>
    <name type="common">Wild taro</name>
    <name type="synonym">Arum esculentum</name>
    <dbReference type="NCBI Taxonomy" id="4460"/>
    <lineage>
        <taxon>Eukaryota</taxon>
        <taxon>Viridiplantae</taxon>
        <taxon>Streptophyta</taxon>
        <taxon>Embryophyta</taxon>
        <taxon>Tracheophyta</taxon>
        <taxon>Spermatophyta</taxon>
        <taxon>Magnoliopsida</taxon>
        <taxon>Liliopsida</taxon>
        <taxon>Araceae</taxon>
        <taxon>Aroideae</taxon>
        <taxon>Colocasieae</taxon>
        <taxon>Colocasia</taxon>
    </lineage>
</organism>
<evidence type="ECO:0000313" key="2">
    <source>
        <dbReference type="Proteomes" id="UP000652761"/>
    </source>
</evidence>
<accession>A0A843UGJ9</accession>
<reference evidence="1" key="1">
    <citation type="submission" date="2017-07" db="EMBL/GenBank/DDBJ databases">
        <title>Taro Niue Genome Assembly and Annotation.</title>
        <authorList>
            <person name="Atibalentja N."/>
            <person name="Keating K."/>
            <person name="Fields C.J."/>
        </authorList>
    </citation>
    <scope>NUCLEOTIDE SEQUENCE</scope>
    <source>
        <strain evidence="1">Niue_2</strain>
        <tissue evidence="1">Leaf</tissue>
    </source>
</reference>
<keyword evidence="2" id="KW-1185">Reference proteome</keyword>
<dbReference type="EMBL" id="NMUH01000646">
    <property type="protein sequence ID" value="MQL82658.1"/>
    <property type="molecule type" value="Genomic_DNA"/>
</dbReference>
<evidence type="ECO:0000313" key="1">
    <source>
        <dbReference type="EMBL" id="MQL82658.1"/>
    </source>
</evidence>
<protein>
    <submittedName>
        <fullName evidence="1">Uncharacterized protein</fullName>
    </submittedName>
</protein>